<comment type="caution">
    <text evidence="2">The sequence shown here is derived from an EMBL/GenBank/DDBJ whole genome shotgun (WGS) entry which is preliminary data.</text>
</comment>
<dbReference type="Pfam" id="PF04484">
    <property type="entry name" value="QWRF"/>
    <property type="match status" value="1"/>
</dbReference>
<evidence type="ECO:0000256" key="1">
    <source>
        <dbReference type="SAM" id="MobiDB-lite"/>
    </source>
</evidence>
<dbReference type="Proteomes" id="UP000607653">
    <property type="component" value="Unassembled WGS sequence"/>
</dbReference>
<evidence type="ECO:0000313" key="2">
    <source>
        <dbReference type="EMBL" id="DAD26779.1"/>
    </source>
</evidence>
<reference evidence="2 3" key="1">
    <citation type="journal article" date="2020" name="Mol. Biol. Evol.">
        <title>Distinct Expression and Methylation Patterns for Genes with Different Fates following a Single Whole-Genome Duplication in Flowering Plants.</title>
        <authorList>
            <person name="Shi T."/>
            <person name="Rahmani R.S."/>
            <person name="Gugger P.F."/>
            <person name="Wang M."/>
            <person name="Li H."/>
            <person name="Zhang Y."/>
            <person name="Li Z."/>
            <person name="Wang Q."/>
            <person name="Van de Peer Y."/>
            <person name="Marchal K."/>
            <person name="Chen J."/>
        </authorList>
    </citation>
    <scope>NUCLEOTIDE SEQUENCE [LARGE SCALE GENOMIC DNA]</scope>
    <source>
        <tissue evidence="2">Leaf</tissue>
    </source>
</reference>
<feature type="compositionally biased region" description="Polar residues" evidence="1">
    <location>
        <begin position="69"/>
        <end position="79"/>
    </location>
</feature>
<keyword evidence="3" id="KW-1185">Reference proteome</keyword>
<feature type="region of interest" description="Disordered" evidence="1">
    <location>
        <begin position="1"/>
        <end position="34"/>
    </location>
</feature>
<protein>
    <submittedName>
        <fullName evidence="2">Uncharacterized protein</fullName>
    </submittedName>
</protein>
<dbReference type="InterPro" id="IPR007573">
    <property type="entry name" value="QWRF"/>
</dbReference>
<gene>
    <name evidence="2" type="ORF">HUJ06_028247</name>
</gene>
<feature type="compositionally biased region" description="Polar residues" evidence="1">
    <location>
        <begin position="1"/>
        <end position="10"/>
    </location>
</feature>
<organism evidence="2 3">
    <name type="scientific">Nelumbo nucifera</name>
    <name type="common">Sacred lotus</name>
    <dbReference type="NCBI Taxonomy" id="4432"/>
    <lineage>
        <taxon>Eukaryota</taxon>
        <taxon>Viridiplantae</taxon>
        <taxon>Streptophyta</taxon>
        <taxon>Embryophyta</taxon>
        <taxon>Tracheophyta</taxon>
        <taxon>Spermatophyta</taxon>
        <taxon>Magnoliopsida</taxon>
        <taxon>Proteales</taxon>
        <taxon>Nelumbonaceae</taxon>
        <taxon>Nelumbo</taxon>
    </lineage>
</organism>
<name>A0A822Y621_NELNU</name>
<dbReference type="AlphaFoldDB" id="A0A822Y621"/>
<accession>A0A822Y621</accession>
<feature type="region of interest" description="Disordered" evidence="1">
    <location>
        <begin position="65"/>
        <end position="102"/>
    </location>
</feature>
<feature type="compositionally biased region" description="Polar residues" evidence="1">
    <location>
        <begin position="20"/>
        <end position="34"/>
    </location>
</feature>
<sequence>MDANSTNGSVPSDLIASDIESVSSSRTSGVQECNRVSQARIGPYGISVPATFWQEANSRLRCLQDLGSPLSTNTSSRTTAPPKRIPSKKPLSLSDTPISSPRTISITNSRTLLDIGGLHYLS</sequence>
<feature type="compositionally biased region" description="Polar residues" evidence="1">
    <location>
        <begin position="93"/>
        <end position="102"/>
    </location>
</feature>
<evidence type="ECO:0000313" key="3">
    <source>
        <dbReference type="Proteomes" id="UP000607653"/>
    </source>
</evidence>
<proteinExistence type="predicted"/>
<dbReference type="EMBL" id="DUZY01000002">
    <property type="protein sequence ID" value="DAD26779.1"/>
    <property type="molecule type" value="Genomic_DNA"/>
</dbReference>